<sequence length="483" mass="53435">MPTHFHGGMTFQAGKPYPFPSLPKNIPAHPLRITVTDPPIVTVGQTITASQKLTEPFKPQSPCYFSPIPATVTHITPWQPDDFHRHTHARNPHEINHPTTQLYDIHLKPIPPSPPAASACDQSADENNPLTVPAALNIAPPDKPTLKSWFQHFRALGPWPQDEIGCDLITQLAAVLHNKHYQSKPPKSLICIGMDAYSPYPDRSSLLLSYPDDAVLGLQILGNLLNVKRPKLVIDANPHLEGFLKNPCKSFKIKLLCARNRYPAPDPTLIAHTLENTKLPQNGSPTDVGIVMVTPWTVIRIARWMTRRQLDVLQPVMIAEPHRDKHPQRHFAMPGTEICCVDHTLHGCTERLRGKLIAGNPLTGNQLCAPALVAQQQEHSRRAPDSLPPTIRHGMQLLTNLASTHHLEPAPCITCGWCVDACPTGLQPVHLAEQIHNHQNSKQLQDHLQYCIGCGLCTHVCPSHLPIAQILAQANAPITPQIK</sequence>
<dbReference type="PANTHER" id="PTHR43034">
    <property type="entry name" value="ION-TRANSLOCATING OXIDOREDUCTASE COMPLEX SUBUNIT C"/>
    <property type="match status" value="1"/>
</dbReference>
<name>A0A517YQ95_9BACT</name>
<dbReference type="GO" id="GO:0051539">
    <property type="term" value="F:4 iron, 4 sulfur cluster binding"/>
    <property type="evidence" value="ECO:0007669"/>
    <property type="project" value="InterPro"/>
</dbReference>
<dbReference type="PROSITE" id="PS00198">
    <property type="entry name" value="4FE4S_FER_1"/>
    <property type="match status" value="1"/>
</dbReference>
<keyword evidence="3" id="KW-0411">Iron-sulfur</keyword>
<evidence type="ECO:0000259" key="4">
    <source>
        <dbReference type="PROSITE" id="PS51379"/>
    </source>
</evidence>
<feature type="domain" description="4Fe-4S ferredoxin-type" evidence="4">
    <location>
        <begin position="441"/>
        <end position="471"/>
    </location>
</feature>
<dbReference type="EMBL" id="CP036425">
    <property type="protein sequence ID" value="QDU32392.1"/>
    <property type="molecule type" value="Genomic_DNA"/>
</dbReference>
<evidence type="ECO:0000313" key="5">
    <source>
        <dbReference type="EMBL" id="QDU32392.1"/>
    </source>
</evidence>
<protein>
    <submittedName>
        <fullName evidence="5">Electron transport complex protein RnfC</fullName>
    </submittedName>
</protein>
<dbReference type="Gene3D" id="3.30.70.20">
    <property type="match status" value="1"/>
</dbReference>
<proteinExistence type="predicted"/>
<dbReference type="GO" id="GO:0016020">
    <property type="term" value="C:membrane"/>
    <property type="evidence" value="ECO:0007669"/>
    <property type="project" value="InterPro"/>
</dbReference>
<organism evidence="5 6">
    <name type="scientific">Poriferisphaera corsica</name>
    <dbReference type="NCBI Taxonomy" id="2528020"/>
    <lineage>
        <taxon>Bacteria</taxon>
        <taxon>Pseudomonadati</taxon>
        <taxon>Planctomycetota</taxon>
        <taxon>Phycisphaerae</taxon>
        <taxon>Phycisphaerales</taxon>
        <taxon>Phycisphaeraceae</taxon>
        <taxon>Poriferisphaera</taxon>
    </lineage>
</organism>
<gene>
    <name evidence="5" type="primary">rnfC</name>
    <name evidence="5" type="ORF">KS4_04240</name>
</gene>
<dbReference type="Pfam" id="PF12838">
    <property type="entry name" value="Fer4_7"/>
    <property type="match status" value="1"/>
</dbReference>
<keyword evidence="2" id="KW-0408">Iron</keyword>
<keyword evidence="1" id="KW-0479">Metal-binding</keyword>
<dbReference type="Proteomes" id="UP000317369">
    <property type="component" value="Chromosome"/>
</dbReference>
<feature type="domain" description="4Fe-4S ferredoxin-type" evidence="4">
    <location>
        <begin position="403"/>
        <end position="432"/>
    </location>
</feature>
<dbReference type="InterPro" id="IPR017896">
    <property type="entry name" value="4Fe4S_Fe-S-bd"/>
</dbReference>
<evidence type="ECO:0000256" key="3">
    <source>
        <dbReference type="ARBA" id="ARBA00023014"/>
    </source>
</evidence>
<keyword evidence="6" id="KW-1185">Reference proteome</keyword>
<evidence type="ECO:0000313" key="6">
    <source>
        <dbReference type="Proteomes" id="UP000317369"/>
    </source>
</evidence>
<dbReference type="AlphaFoldDB" id="A0A517YQ95"/>
<evidence type="ECO:0000256" key="2">
    <source>
        <dbReference type="ARBA" id="ARBA00023004"/>
    </source>
</evidence>
<reference evidence="5 6" key="1">
    <citation type="submission" date="2019-02" db="EMBL/GenBank/DDBJ databases">
        <title>Deep-cultivation of Planctomycetes and their phenomic and genomic characterization uncovers novel biology.</title>
        <authorList>
            <person name="Wiegand S."/>
            <person name="Jogler M."/>
            <person name="Boedeker C."/>
            <person name="Pinto D."/>
            <person name="Vollmers J."/>
            <person name="Rivas-Marin E."/>
            <person name="Kohn T."/>
            <person name="Peeters S.H."/>
            <person name="Heuer A."/>
            <person name="Rast P."/>
            <person name="Oberbeckmann S."/>
            <person name="Bunk B."/>
            <person name="Jeske O."/>
            <person name="Meyerdierks A."/>
            <person name="Storesund J.E."/>
            <person name="Kallscheuer N."/>
            <person name="Luecker S."/>
            <person name="Lage O.M."/>
            <person name="Pohl T."/>
            <person name="Merkel B.J."/>
            <person name="Hornburger P."/>
            <person name="Mueller R.-W."/>
            <person name="Bruemmer F."/>
            <person name="Labrenz M."/>
            <person name="Spormann A.M."/>
            <person name="Op den Camp H."/>
            <person name="Overmann J."/>
            <person name="Amann R."/>
            <person name="Jetten M.S.M."/>
            <person name="Mascher T."/>
            <person name="Medema M.H."/>
            <person name="Devos D.P."/>
            <person name="Kaster A.-K."/>
            <person name="Ovreas L."/>
            <person name="Rohde M."/>
            <person name="Galperin M.Y."/>
            <person name="Jogler C."/>
        </authorList>
    </citation>
    <scope>NUCLEOTIDE SEQUENCE [LARGE SCALE GENOMIC DNA]</scope>
    <source>
        <strain evidence="5 6">KS4</strain>
    </source>
</reference>
<evidence type="ECO:0000256" key="1">
    <source>
        <dbReference type="ARBA" id="ARBA00022723"/>
    </source>
</evidence>
<dbReference type="KEGG" id="pcor:KS4_04240"/>
<dbReference type="PROSITE" id="PS51379">
    <property type="entry name" value="4FE4S_FER_2"/>
    <property type="match status" value="2"/>
</dbReference>
<dbReference type="InterPro" id="IPR037225">
    <property type="entry name" value="Nuo51_FMN-bd_sf"/>
</dbReference>
<dbReference type="GO" id="GO:0046872">
    <property type="term" value="F:metal ion binding"/>
    <property type="evidence" value="ECO:0007669"/>
    <property type="project" value="UniProtKB-KW"/>
</dbReference>
<dbReference type="PANTHER" id="PTHR43034:SF2">
    <property type="entry name" value="ION-TRANSLOCATING OXIDOREDUCTASE COMPLEX SUBUNIT C"/>
    <property type="match status" value="1"/>
</dbReference>
<dbReference type="InterPro" id="IPR017900">
    <property type="entry name" value="4Fe4S_Fe_S_CS"/>
</dbReference>
<dbReference type="GO" id="GO:0009055">
    <property type="term" value="F:electron transfer activity"/>
    <property type="evidence" value="ECO:0007669"/>
    <property type="project" value="InterPro"/>
</dbReference>
<dbReference type="InterPro" id="IPR010208">
    <property type="entry name" value="Ion_transpt_RnfC/RsxC"/>
</dbReference>
<dbReference type="SUPFAM" id="SSF46548">
    <property type="entry name" value="alpha-helical ferredoxin"/>
    <property type="match status" value="1"/>
</dbReference>
<accession>A0A517YQ95</accession>
<dbReference type="SUPFAM" id="SSF142019">
    <property type="entry name" value="Nqo1 FMN-binding domain-like"/>
    <property type="match status" value="1"/>
</dbReference>